<dbReference type="EMBL" id="CP066786">
    <property type="protein sequence ID" value="QQM32018.1"/>
    <property type="molecule type" value="Genomic_DNA"/>
</dbReference>
<protein>
    <recommendedName>
        <fullName evidence="4">Porin family protein</fullName>
    </recommendedName>
</protein>
<gene>
    <name evidence="2" type="ORF">JET14_07615</name>
</gene>
<dbReference type="RefSeq" id="WP_200337489.1">
    <property type="nucleotide sequence ID" value="NZ_CP066786.1"/>
</dbReference>
<evidence type="ECO:0000313" key="3">
    <source>
        <dbReference type="Proteomes" id="UP000596083"/>
    </source>
</evidence>
<feature type="signal peptide" evidence="1">
    <location>
        <begin position="1"/>
        <end position="27"/>
    </location>
</feature>
<dbReference type="Proteomes" id="UP000596083">
    <property type="component" value="Chromosome"/>
</dbReference>
<evidence type="ECO:0008006" key="4">
    <source>
        <dbReference type="Google" id="ProtNLM"/>
    </source>
</evidence>
<dbReference type="AlphaFoldDB" id="A0A7T7HMM5"/>
<evidence type="ECO:0000313" key="2">
    <source>
        <dbReference type="EMBL" id="QQM32018.1"/>
    </source>
</evidence>
<name>A0A7T7HMM5_9HYPH</name>
<reference evidence="2 3" key="1">
    <citation type="submission" date="2020-12" db="EMBL/GenBank/DDBJ databases">
        <authorList>
            <person name="Zheng R.K."/>
            <person name="Sun C.M."/>
        </authorList>
    </citation>
    <scope>NUCLEOTIDE SEQUENCE [LARGE SCALE GENOMIC DNA]</scope>
    <source>
        <strain evidence="2 3">ZRK001</strain>
    </source>
</reference>
<sequence length="206" mass="21838">MIRNSVPSLAAAALLTWLSPFAGTANAADISDAFYLDLSGGPAAFMLHMNEDAVDDLIADTYWGMDGRLGICSKGPINLCGGMTGFVALGDATREIETRDGGGKTDTQLSSIGAYVAARGNLGLVTLSPYAGYRQVFGDVTIEDNTRFAPSDIDSGAFYGGLETSIKFFPTALELGARFEYGRSTGDNDANDYDYGLGSAFLRMRF</sequence>
<accession>A0A7T7HMM5</accession>
<organism evidence="2 3">
    <name type="scientific">Martelella lutilitoris</name>
    <dbReference type="NCBI Taxonomy" id="2583532"/>
    <lineage>
        <taxon>Bacteria</taxon>
        <taxon>Pseudomonadati</taxon>
        <taxon>Pseudomonadota</taxon>
        <taxon>Alphaproteobacteria</taxon>
        <taxon>Hyphomicrobiales</taxon>
        <taxon>Aurantimonadaceae</taxon>
        <taxon>Martelella</taxon>
    </lineage>
</organism>
<proteinExistence type="predicted"/>
<evidence type="ECO:0000256" key="1">
    <source>
        <dbReference type="SAM" id="SignalP"/>
    </source>
</evidence>
<dbReference type="KEGG" id="mlut:JET14_07615"/>
<keyword evidence="1" id="KW-0732">Signal</keyword>
<feature type="chain" id="PRO_5033064459" description="Porin family protein" evidence="1">
    <location>
        <begin position="28"/>
        <end position="206"/>
    </location>
</feature>